<organism evidence="4 5">
    <name type="scientific">Candidatus Scalindua rubra</name>
    <dbReference type="NCBI Taxonomy" id="1872076"/>
    <lineage>
        <taxon>Bacteria</taxon>
        <taxon>Pseudomonadati</taxon>
        <taxon>Planctomycetota</taxon>
        <taxon>Candidatus Brocadiia</taxon>
        <taxon>Candidatus Brocadiales</taxon>
        <taxon>Candidatus Scalinduaceae</taxon>
        <taxon>Candidatus Scalindua</taxon>
    </lineage>
</organism>
<comment type="caution">
    <text evidence="4">The sequence shown here is derived from an EMBL/GenBank/DDBJ whole genome shotgun (WGS) entry which is preliminary data.</text>
</comment>
<dbReference type="InterPro" id="IPR036183">
    <property type="entry name" value="YajQ-like_sf"/>
</dbReference>
<dbReference type="InterPro" id="IPR035571">
    <property type="entry name" value="UPF0234-like_C"/>
</dbReference>
<dbReference type="PANTHER" id="PTHR30476">
    <property type="entry name" value="UPF0234 PROTEIN YAJQ"/>
    <property type="match status" value="1"/>
</dbReference>
<dbReference type="Gene3D" id="3.30.70.860">
    <property type="match status" value="1"/>
</dbReference>
<keyword evidence="1 3" id="KW-0547">Nucleotide-binding</keyword>
<evidence type="ECO:0000313" key="4">
    <source>
        <dbReference type="EMBL" id="ODS30387.1"/>
    </source>
</evidence>
<dbReference type="EMBL" id="MAYW01000234">
    <property type="protein sequence ID" value="ODS30387.1"/>
    <property type="molecule type" value="Genomic_DNA"/>
</dbReference>
<evidence type="ECO:0000256" key="2">
    <source>
        <dbReference type="ARBA" id="ARBA00093450"/>
    </source>
</evidence>
<dbReference type="HAMAP" id="MF_00632">
    <property type="entry name" value="UPF0234"/>
    <property type="match status" value="1"/>
</dbReference>
<sequence length="164" mass="18884">MAETHSFDIVCKVEMHEVKNAVDQARKQLAVRYDFKGSKSSITLNKEDSITLIADDDYKLKSVTEILKEKLAKREVPLKALNFGKTEHALGNTLRQVITFQSGIPMERARELVKFIKGMKLKVQSQIQEDKVRVSGKKIDELQTIMQSIKDQKYDFAMQFVNYK</sequence>
<dbReference type="AlphaFoldDB" id="A0A1E3X450"/>
<reference evidence="4 5" key="1">
    <citation type="submission" date="2016-07" db="EMBL/GenBank/DDBJ databases">
        <title>Draft genome of Scalindua rubra, obtained from a brine-seawater interface in the Red Sea, sheds light on salt adaptation in anammox bacteria.</title>
        <authorList>
            <person name="Speth D.R."/>
            <person name="Lagkouvardos I."/>
            <person name="Wang Y."/>
            <person name="Qian P.-Y."/>
            <person name="Dutilh B.E."/>
            <person name="Jetten M.S."/>
        </authorList>
    </citation>
    <scope>NUCLEOTIDE SEQUENCE [LARGE SCALE GENOMIC DNA]</scope>
    <source>
        <strain evidence="4">BSI-1</strain>
    </source>
</reference>
<dbReference type="GO" id="GO:0005829">
    <property type="term" value="C:cytosol"/>
    <property type="evidence" value="ECO:0007669"/>
    <property type="project" value="TreeGrafter"/>
</dbReference>
<evidence type="ECO:0000256" key="1">
    <source>
        <dbReference type="ARBA" id="ARBA00022741"/>
    </source>
</evidence>
<gene>
    <name evidence="4" type="ORF">SCARUB_04508</name>
</gene>
<dbReference type="PATRIC" id="fig|1872076.5.peg.5405"/>
<proteinExistence type="inferred from homology"/>
<dbReference type="NCBIfam" id="NF003819">
    <property type="entry name" value="PRK05412.1"/>
    <property type="match status" value="1"/>
</dbReference>
<dbReference type="SUPFAM" id="SSF89963">
    <property type="entry name" value="YajQ-like"/>
    <property type="match status" value="2"/>
</dbReference>
<dbReference type="InterPro" id="IPR035570">
    <property type="entry name" value="UPF0234_N"/>
</dbReference>
<dbReference type="InterPro" id="IPR007551">
    <property type="entry name" value="YajQ/Smlt4090-like"/>
</dbReference>
<dbReference type="Pfam" id="PF04461">
    <property type="entry name" value="YajQ"/>
    <property type="match status" value="1"/>
</dbReference>
<protein>
    <recommendedName>
        <fullName evidence="3">Nucleotide-binding protein SCARUB_04508</fullName>
    </recommendedName>
</protein>
<dbReference type="CDD" id="cd11740">
    <property type="entry name" value="YajQ_like"/>
    <property type="match status" value="1"/>
</dbReference>
<evidence type="ECO:0000313" key="5">
    <source>
        <dbReference type="Proteomes" id="UP000094056"/>
    </source>
</evidence>
<dbReference type="Proteomes" id="UP000094056">
    <property type="component" value="Unassembled WGS sequence"/>
</dbReference>
<evidence type="ECO:0000256" key="3">
    <source>
        <dbReference type="HAMAP-Rule" id="MF_00632"/>
    </source>
</evidence>
<dbReference type="Gene3D" id="3.30.70.990">
    <property type="entry name" value="YajQ-like, domain 2"/>
    <property type="match status" value="1"/>
</dbReference>
<dbReference type="GO" id="GO:0000166">
    <property type="term" value="F:nucleotide binding"/>
    <property type="evidence" value="ECO:0007669"/>
    <property type="project" value="UniProtKB-UniRule"/>
</dbReference>
<comment type="function">
    <text evidence="3">Nucleotide-binding protein.</text>
</comment>
<accession>A0A1E3X450</accession>
<name>A0A1E3X450_9BACT</name>
<comment type="similarity">
    <text evidence="2 3">Belongs to the YajQ family.</text>
</comment>
<dbReference type="PANTHER" id="PTHR30476:SF0">
    <property type="entry name" value="UPF0234 PROTEIN YAJQ"/>
    <property type="match status" value="1"/>
</dbReference>